<accession>A0A255H489</accession>
<reference evidence="1 2" key="1">
    <citation type="submission" date="2017-07" db="EMBL/GenBank/DDBJ databases">
        <title>Draft whole genome sequences of clinical Proprionibacteriaceae strains.</title>
        <authorList>
            <person name="Bernier A.-M."/>
            <person name="Bernard K."/>
            <person name="Domingo M.-C."/>
        </authorList>
    </citation>
    <scope>NUCLEOTIDE SEQUENCE [LARGE SCALE GENOMIC DNA]</scope>
    <source>
        <strain evidence="1 2">NML 130396</strain>
    </source>
</reference>
<keyword evidence="2" id="KW-1185">Reference proteome</keyword>
<organism evidence="1 2">
    <name type="scientific">Enemella dayhoffiae</name>
    <dbReference type="NCBI Taxonomy" id="2016507"/>
    <lineage>
        <taxon>Bacteria</taxon>
        <taxon>Bacillati</taxon>
        <taxon>Actinomycetota</taxon>
        <taxon>Actinomycetes</taxon>
        <taxon>Propionibacteriales</taxon>
        <taxon>Propionibacteriaceae</taxon>
        <taxon>Enemella</taxon>
    </lineage>
</organism>
<name>A0A255H489_9ACTN</name>
<dbReference type="OrthoDB" id="3481802at2"/>
<comment type="caution">
    <text evidence="1">The sequence shown here is derived from an EMBL/GenBank/DDBJ whole genome shotgun (WGS) entry which is preliminary data.</text>
</comment>
<dbReference type="EMBL" id="NMVQ01000012">
    <property type="protein sequence ID" value="OYO22146.1"/>
    <property type="molecule type" value="Genomic_DNA"/>
</dbReference>
<evidence type="ECO:0000313" key="2">
    <source>
        <dbReference type="Proteomes" id="UP000216311"/>
    </source>
</evidence>
<protein>
    <recommendedName>
        <fullName evidence="3">Dihydroorotate dehydrogenase</fullName>
    </recommendedName>
</protein>
<gene>
    <name evidence="1" type="ORF">CGZ93_09630</name>
</gene>
<dbReference type="AlphaFoldDB" id="A0A255H489"/>
<evidence type="ECO:0008006" key="3">
    <source>
        <dbReference type="Google" id="ProtNLM"/>
    </source>
</evidence>
<dbReference type="InterPro" id="IPR043758">
    <property type="entry name" value="DUF5703"/>
</dbReference>
<sequence>MNIRTPIEYEVEQVRIPRDWSRNAVRRLLTDRAEYGGWELVRLRRYRDGTRDVWVRRKIIRVRPTL</sequence>
<dbReference type="Pfam" id="PF18963">
    <property type="entry name" value="DUF5703"/>
    <property type="match status" value="1"/>
</dbReference>
<proteinExistence type="predicted"/>
<evidence type="ECO:0000313" key="1">
    <source>
        <dbReference type="EMBL" id="OYO22146.1"/>
    </source>
</evidence>
<dbReference type="RefSeq" id="WP_094363891.1">
    <property type="nucleotide sequence ID" value="NZ_NMVQ01000012.1"/>
</dbReference>
<dbReference type="Proteomes" id="UP000216311">
    <property type="component" value="Unassembled WGS sequence"/>
</dbReference>